<sequence length="279" mass="32769">MVASCVENVESMHRQEFVDWFRCRIIKLYNDGQVDREMLSLAHGPGRRITCYPCCNVNGFRFHTMDCDETSTTQNCGVMEEFETLFARFKEAQFSYTCTEHELKDVIELHVKIRFSSWMSELRRGIFKKYPTVGERYAHAPENVPPRIWRQMVDKWMDEGWKKTSTINKRNRTKSKLIHTTGSIPMAKHRKEMQQIGIELSPLDLFKMFHVRKNGIWASNKATEMHVYLEKEVKKLKRLIKLILGKSAQESSQKDIVLTKEDDDGYEDDEVEANNSETE</sequence>
<evidence type="ECO:0000256" key="1">
    <source>
        <dbReference type="SAM" id="MobiDB-lite"/>
    </source>
</evidence>
<dbReference type="Pfam" id="PF03004">
    <property type="entry name" value="Transposase_24"/>
    <property type="match status" value="1"/>
</dbReference>
<name>A0A2H5QJ55_CITUN</name>
<dbReference type="AlphaFoldDB" id="A0A2H5QJ55"/>
<gene>
    <name evidence="2" type="ORF">CUMW_235150</name>
</gene>
<comment type="caution">
    <text evidence="2">The sequence shown here is derived from an EMBL/GenBank/DDBJ whole genome shotgun (WGS) entry which is preliminary data.</text>
</comment>
<dbReference type="InterPro" id="IPR004252">
    <property type="entry name" value="Probable_transposase_24"/>
</dbReference>
<organism evidence="2 3">
    <name type="scientific">Citrus unshiu</name>
    <name type="common">Satsuma mandarin</name>
    <name type="synonym">Citrus nobilis var. unshiu</name>
    <dbReference type="NCBI Taxonomy" id="55188"/>
    <lineage>
        <taxon>Eukaryota</taxon>
        <taxon>Viridiplantae</taxon>
        <taxon>Streptophyta</taxon>
        <taxon>Embryophyta</taxon>
        <taxon>Tracheophyta</taxon>
        <taxon>Spermatophyta</taxon>
        <taxon>Magnoliopsida</taxon>
        <taxon>eudicotyledons</taxon>
        <taxon>Gunneridae</taxon>
        <taxon>Pentapetalae</taxon>
        <taxon>rosids</taxon>
        <taxon>malvids</taxon>
        <taxon>Sapindales</taxon>
        <taxon>Rutaceae</taxon>
        <taxon>Aurantioideae</taxon>
        <taxon>Citrus</taxon>
    </lineage>
</organism>
<reference evidence="2 3" key="1">
    <citation type="journal article" date="2017" name="Front. Genet.">
        <title>Draft sequencing of the heterozygous diploid genome of Satsuma (Citrus unshiu Marc.) using a hybrid assembly approach.</title>
        <authorList>
            <person name="Shimizu T."/>
            <person name="Tanizawa Y."/>
            <person name="Mochizuki T."/>
            <person name="Nagasaki H."/>
            <person name="Yoshioka T."/>
            <person name="Toyoda A."/>
            <person name="Fujiyama A."/>
            <person name="Kaminuma E."/>
            <person name="Nakamura Y."/>
        </authorList>
    </citation>
    <scope>NUCLEOTIDE SEQUENCE [LARGE SCALE GENOMIC DNA]</scope>
    <source>
        <strain evidence="3">cv. Miyagawa wase</strain>
    </source>
</reference>
<evidence type="ECO:0008006" key="4">
    <source>
        <dbReference type="Google" id="ProtNLM"/>
    </source>
</evidence>
<feature type="region of interest" description="Disordered" evidence="1">
    <location>
        <begin position="248"/>
        <end position="279"/>
    </location>
</feature>
<feature type="compositionally biased region" description="Acidic residues" evidence="1">
    <location>
        <begin position="261"/>
        <end position="279"/>
    </location>
</feature>
<dbReference type="EMBL" id="BDQV01000420">
    <property type="protein sequence ID" value="GAY64658.1"/>
    <property type="molecule type" value="Genomic_DNA"/>
</dbReference>
<keyword evidence="3" id="KW-1185">Reference proteome</keyword>
<dbReference type="PANTHER" id="PTHR48258:SF14">
    <property type="entry name" value="OS02G0583300 PROTEIN"/>
    <property type="match status" value="1"/>
</dbReference>
<dbReference type="Proteomes" id="UP000236630">
    <property type="component" value="Unassembled WGS sequence"/>
</dbReference>
<evidence type="ECO:0000313" key="3">
    <source>
        <dbReference type="Proteomes" id="UP000236630"/>
    </source>
</evidence>
<dbReference type="PANTHER" id="PTHR48258">
    <property type="entry name" value="DUF4218 DOMAIN-CONTAINING PROTEIN-RELATED"/>
    <property type="match status" value="1"/>
</dbReference>
<accession>A0A2H5QJ55</accession>
<evidence type="ECO:0000313" key="2">
    <source>
        <dbReference type="EMBL" id="GAY64658.1"/>
    </source>
</evidence>
<proteinExistence type="predicted"/>
<protein>
    <recommendedName>
        <fullName evidence="4">Transposase-associated domain-containing protein</fullName>
    </recommendedName>
</protein>